<gene>
    <name evidence="1" type="ORF">MtrunA17_Chr6g0473541</name>
</gene>
<evidence type="ECO:0000313" key="1">
    <source>
        <dbReference type="EMBL" id="RHN51843.1"/>
    </source>
</evidence>
<dbReference type="EMBL" id="PSQE01000006">
    <property type="protein sequence ID" value="RHN51843.1"/>
    <property type="molecule type" value="Genomic_DNA"/>
</dbReference>
<proteinExistence type="predicted"/>
<accession>A0A396HGX8</accession>
<dbReference type="AlphaFoldDB" id="A0A396HGX8"/>
<dbReference type="Gramene" id="rna36386">
    <property type="protein sequence ID" value="RHN51843.1"/>
    <property type="gene ID" value="gene36386"/>
</dbReference>
<protein>
    <submittedName>
        <fullName evidence="1">Uncharacterized protein</fullName>
    </submittedName>
</protein>
<organism evidence="1">
    <name type="scientific">Medicago truncatula</name>
    <name type="common">Barrel medic</name>
    <name type="synonym">Medicago tribuloides</name>
    <dbReference type="NCBI Taxonomy" id="3880"/>
    <lineage>
        <taxon>Eukaryota</taxon>
        <taxon>Viridiplantae</taxon>
        <taxon>Streptophyta</taxon>
        <taxon>Embryophyta</taxon>
        <taxon>Tracheophyta</taxon>
        <taxon>Spermatophyta</taxon>
        <taxon>Magnoliopsida</taxon>
        <taxon>eudicotyledons</taxon>
        <taxon>Gunneridae</taxon>
        <taxon>Pentapetalae</taxon>
        <taxon>rosids</taxon>
        <taxon>fabids</taxon>
        <taxon>Fabales</taxon>
        <taxon>Fabaceae</taxon>
        <taxon>Papilionoideae</taxon>
        <taxon>50 kb inversion clade</taxon>
        <taxon>NPAAA clade</taxon>
        <taxon>Hologalegina</taxon>
        <taxon>IRL clade</taxon>
        <taxon>Trifolieae</taxon>
        <taxon>Medicago</taxon>
    </lineage>
</organism>
<dbReference type="Proteomes" id="UP000265566">
    <property type="component" value="Chromosome 6"/>
</dbReference>
<comment type="caution">
    <text evidence="1">The sequence shown here is derived from an EMBL/GenBank/DDBJ whole genome shotgun (WGS) entry which is preliminary data.</text>
</comment>
<reference evidence="1" key="1">
    <citation type="journal article" date="2018" name="Nat. Plants">
        <title>Whole-genome landscape of Medicago truncatula symbiotic genes.</title>
        <authorList>
            <person name="Pecrix Y."/>
            <person name="Gamas P."/>
            <person name="Carrere S."/>
        </authorList>
    </citation>
    <scope>NUCLEOTIDE SEQUENCE</scope>
    <source>
        <tissue evidence="1">Leaves</tissue>
    </source>
</reference>
<name>A0A396HGX8_MEDTR</name>
<sequence length="85" mass="10077">MQIKLGGSPREHSSIDIDLHCYIHNRSLNPDTTLVQLSFLFRFNKRTRVTFWNFFHFAHQRRSPTVFSTASMLLLSSSRKEYLMN</sequence>